<protein>
    <recommendedName>
        <fullName evidence="13">9-cis-epoxycarotenoid dioxygenase</fullName>
        <ecNumber evidence="13">1.13.11.51</ecNumber>
    </recommendedName>
</protein>
<evidence type="ECO:0000256" key="7">
    <source>
        <dbReference type="ARBA" id="ARBA00022946"/>
    </source>
</evidence>
<evidence type="ECO:0000256" key="3">
    <source>
        <dbReference type="ARBA" id="ARBA00022528"/>
    </source>
</evidence>
<proteinExistence type="inferred from homology"/>
<dbReference type="Proteomes" id="UP000298416">
    <property type="component" value="Unassembled WGS sequence"/>
</dbReference>
<keyword evidence="17" id="KW-1185">Reference proteome</keyword>
<dbReference type="AlphaFoldDB" id="A0A8X8YDG5"/>
<keyword evidence="10 15" id="KW-0408">Iron</keyword>
<evidence type="ECO:0000256" key="8">
    <source>
        <dbReference type="ARBA" id="ARBA00022964"/>
    </source>
</evidence>
<dbReference type="GO" id="GO:0045549">
    <property type="term" value="F:9-cis-epoxycarotenoid dioxygenase activity"/>
    <property type="evidence" value="ECO:0007669"/>
    <property type="project" value="UniProtKB-EC"/>
</dbReference>
<evidence type="ECO:0000256" key="12">
    <source>
        <dbReference type="ARBA" id="ARBA00036784"/>
    </source>
</evidence>
<dbReference type="InterPro" id="IPR004294">
    <property type="entry name" value="Carotenoid_Oase"/>
</dbReference>
<evidence type="ECO:0000256" key="10">
    <source>
        <dbReference type="ARBA" id="ARBA00023004"/>
    </source>
</evidence>
<feature type="binding site" evidence="15">
    <location>
        <position position="37"/>
    </location>
    <ligand>
        <name>Fe cation</name>
        <dbReference type="ChEBI" id="CHEBI:24875"/>
        <note>catalytic</note>
    </ligand>
</feature>
<comment type="similarity">
    <text evidence="2">Belongs to the carotenoid oxygenase family.</text>
</comment>
<accession>A0A8X8YDG5</accession>
<dbReference type="PANTHER" id="PTHR10543:SF26">
    <property type="entry name" value="9-CIS-EPOXYCAROTENOID DIOXYGENASE NCED3, CHLOROPLASTIC"/>
    <property type="match status" value="1"/>
</dbReference>
<keyword evidence="5 15" id="KW-0479">Metal-binding</keyword>
<evidence type="ECO:0000256" key="4">
    <source>
        <dbReference type="ARBA" id="ARBA00022640"/>
    </source>
</evidence>
<evidence type="ECO:0000256" key="13">
    <source>
        <dbReference type="ARBA" id="ARBA00039007"/>
    </source>
</evidence>
<evidence type="ECO:0000256" key="5">
    <source>
        <dbReference type="ARBA" id="ARBA00022723"/>
    </source>
</evidence>
<dbReference type="GO" id="GO:0009570">
    <property type="term" value="C:chloroplast stroma"/>
    <property type="evidence" value="ECO:0007669"/>
    <property type="project" value="TreeGrafter"/>
</dbReference>
<dbReference type="PANTHER" id="PTHR10543">
    <property type="entry name" value="BETA-CAROTENE DIOXYGENASE"/>
    <property type="match status" value="1"/>
</dbReference>
<reference evidence="16" key="2">
    <citation type="submission" date="2020-08" db="EMBL/GenBank/DDBJ databases">
        <title>Plant Genome Project.</title>
        <authorList>
            <person name="Zhang R.-G."/>
        </authorList>
    </citation>
    <scope>NUCLEOTIDE SEQUENCE</scope>
    <source>
        <strain evidence="16">Huo1</strain>
        <tissue evidence="16">Leaf</tissue>
    </source>
</reference>
<comment type="cofactor">
    <cofactor evidence="15">
        <name>Fe(2+)</name>
        <dbReference type="ChEBI" id="CHEBI:29033"/>
    </cofactor>
    <text evidence="15">Binds 1 Fe(2+) ion per subunit.</text>
</comment>
<dbReference type="EC" id="1.13.11.51" evidence="13"/>
<reference evidence="16" key="1">
    <citation type="submission" date="2018-01" db="EMBL/GenBank/DDBJ databases">
        <authorList>
            <person name="Mao J.F."/>
        </authorList>
    </citation>
    <scope>NUCLEOTIDE SEQUENCE</scope>
    <source>
        <strain evidence="16">Huo1</strain>
        <tissue evidence="16">Leaf</tissue>
    </source>
</reference>
<evidence type="ECO:0000256" key="9">
    <source>
        <dbReference type="ARBA" id="ARBA00023002"/>
    </source>
</evidence>
<dbReference type="EMBL" id="PNBA02000003">
    <property type="protein sequence ID" value="KAG6429940.1"/>
    <property type="molecule type" value="Genomic_DNA"/>
</dbReference>
<keyword evidence="4" id="KW-0934">Plastid</keyword>
<comment type="catalytic activity">
    <reaction evidence="11">
        <text>9-cis-violaxanthin + O2 = (3S,5R,6S)-5,6-epoxy-3-hydroxy-5,6-dihydro-12'-apo-beta-caroten-12'-al + 2-cis,4-trans-xanthoxin</text>
        <dbReference type="Rhea" id="RHEA:16541"/>
        <dbReference type="ChEBI" id="CHEBI:15379"/>
        <dbReference type="ChEBI" id="CHEBI:32304"/>
        <dbReference type="ChEBI" id="CHEBI:34597"/>
        <dbReference type="ChEBI" id="CHEBI:35305"/>
        <dbReference type="EC" id="1.13.11.51"/>
    </reaction>
</comment>
<organism evidence="16">
    <name type="scientific">Salvia splendens</name>
    <name type="common">Scarlet sage</name>
    <dbReference type="NCBI Taxonomy" id="180675"/>
    <lineage>
        <taxon>Eukaryota</taxon>
        <taxon>Viridiplantae</taxon>
        <taxon>Streptophyta</taxon>
        <taxon>Embryophyta</taxon>
        <taxon>Tracheophyta</taxon>
        <taxon>Spermatophyta</taxon>
        <taxon>Magnoliopsida</taxon>
        <taxon>eudicotyledons</taxon>
        <taxon>Gunneridae</taxon>
        <taxon>Pentapetalae</taxon>
        <taxon>asterids</taxon>
        <taxon>lamiids</taxon>
        <taxon>Lamiales</taxon>
        <taxon>Lamiaceae</taxon>
        <taxon>Nepetoideae</taxon>
        <taxon>Mentheae</taxon>
        <taxon>Salviinae</taxon>
        <taxon>Salvia</taxon>
        <taxon>Salvia subgen. Calosphace</taxon>
        <taxon>core Calosphace</taxon>
    </lineage>
</organism>
<keyword evidence="6" id="KW-0937">Abscisic acid biosynthesis</keyword>
<name>A0A8X8YDG5_SALSN</name>
<keyword evidence="9" id="KW-0560">Oxidoreductase</keyword>
<dbReference type="Pfam" id="PF03055">
    <property type="entry name" value="RPE65"/>
    <property type="match status" value="1"/>
</dbReference>
<evidence type="ECO:0000313" key="17">
    <source>
        <dbReference type="Proteomes" id="UP000298416"/>
    </source>
</evidence>
<keyword evidence="7" id="KW-0809">Transit peptide</keyword>
<evidence type="ECO:0000256" key="6">
    <source>
        <dbReference type="ARBA" id="ARBA00022865"/>
    </source>
</evidence>
<gene>
    <name evidence="16" type="ORF">SASPL_107997</name>
</gene>
<comment type="catalytic activity">
    <reaction evidence="12">
        <text>9'-cis-neoxanthin + O2 = (3S,5R,6R)-3,5-dihydroxy-6,7-didehydro-5,6-dihydro-12'-apo-beta-caroten-12'-al + 2-cis,4-trans-xanthoxin</text>
        <dbReference type="Rhea" id="RHEA:19677"/>
        <dbReference type="ChEBI" id="CHEBI:15379"/>
        <dbReference type="ChEBI" id="CHEBI:32304"/>
        <dbReference type="ChEBI" id="CHEBI:34596"/>
        <dbReference type="ChEBI" id="CHEBI:35306"/>
        <dbReference type="EC" id="1.13.11.51"/>
    </reaction>
</comment>
<evidence type="ECO:0000256" key="14">
    <source>
        <dbReference type="ARBA" id="ARBA00048369"/>
    </source>
</evidence>
<dbReference type="GO" id="GO:0009688">
    <property type="term" value="P:abscisic acid biosynthetic process"/>
    <property type="evidence" value="ECO:0007669"/>
    <property type="project" value="UniProtKB-KW"/>
</dbReference>
<comment type="caution">
    <text evidence="16">The sequence shown here is derived from an EMBL/GenBank/DDBJ whole genome shotgun (WGS) entry which is preliminary data.</text>
</comment>
<evidence type="ECO:0000256" key="11">
    <source>
        <dbReference type="ARBA" id="ARBA00035929"/>
    </source>
</evidence>
<sequence length="86" mass="9788">MSEDDLPYHVRVTGNGNLETVERYDFDEQLDSTMIAHPKVDPDSGELFALSYDVIKKPYLKYFRFSKDGGFQAIGDDPRRISGGVR</sequence>
<evidence type="ECO:0000313" key="16">
    <source>
        <dbReference type="EMBL" id="KAG6429940.1"/>
    </source>
</evidence>
<comment type="subcellular location">
    <subcellularLocation>
        <location evidence="1">Plastid</location>
        <location evidence="1">Chloroplast</location>
    </subcellularLocation>
</comment>
<comment type="catalytic activity">
    <reaction evidence="14">
        <text>a 9-cis-epoxycarotenoid + O2 = a 12'-apo-carotenal + 2-cis,4-trans-xanthoxin</text>
        <dbReference type="Rhea" id="RHEA:23328"/>
        <dbReference type="ChEBI" id="CHEBI:15379"/>
        <dbReference type="ChEBI" id="CHEBI:32304"/>
        <dbReference type="ChEBI" id="CHEBI:51972"/>
        <dbReference type="ChEBI" id="CHEBI:51973"/>
        <dbReference type="EC" id="1.13.11.51"/>
    </reaction>
</comment>
<dbReference type="GO" id="GO:0016121">
    <property type="term" value="P:carotene catabolic process"/>
    <property type="evidence" value="ECO:0007669"/>
    <property type="project" value="TreeGrafter"/>
</dbReference>
<keyword evidence="8" id="KW-0223">Dioxygenase</keyword>
<dbReference type="GO" id="GO:0046872">
    <property type="term" value="F:metal ion binding"/>
    <property type="evidence" value="ECO:0007669"/>
    <property type="project" value="UniProtKB-KW"/>
</dbReference>
<keyword evidence="3" id="KW-0150">Chloroplast</keyword>
<evidence type="ECO:0000256" key="2">
    <source>
        <dbReference type="ARBA" id="ARBA00006787"/>
    </source>
</evidence>
<evidence type="ECO:0000256" key="15">
    <source>
        <dbReference type="PIRSR" id="PIRSR604294-1"/>
    </source>
</evidence>
<evidence type="ECO:0000256" key="1">
    <source>
        <dbReference type="ARBA" id="ARBA00004229"/>
    </source>
</evidence>